<dbReference type="GO" id="GO:0003677">
    <property type="term" value="F:DNA binding"/>
    <property type="evidence" value="ECO:0007669"/>
    <property type="project" value="InterPro"/>
</dbReference>
<name>A0AAD2JGQ5_9STRA</name>
<dbReference type="InterPro" id="IPR013762">
    <property type="entry name" value="Integrase-like_cat_sf"/>
</dbReference>
<proteinExistence type="predicted"/>
<comment type="caution">
    <text evidence="1">The sequence shown here is derived from an EMBL/GenBank/DDBJ whole genome shotgun (WGS) entry which is preliminary data.</text>
</comment>
<dbReference type="AlphaFoldDB" id="A0AAD2JGQ5"/>
<dbReference type="Gene3D" id="1.10.443.10">
    <property type="entry name" value="Intergrase catalytic core"/>
    <property type="match status" value="1"/>
</dbReference>
<dbReference type="GO" id="GO:0015074">
    <property type="term" value="P:DNA integration"/>
    <property type="evidence" value="ECO:0007669"/>
    <property type="project" value="InterPro"/>
</dbReference>
<dbReference type="EMBL" id="CAKOGP040001725">
    <property type="protein sequence ID" value="CAJ1947367.1"/>
    <property type="molecule type" value="Genomic_DNA"/>
</dbReference>
<evidence type="ECO:0000313" key="2">
    <source>
        <dbReference type="Proteomes" id="UP001295423"/>
    </source>
</evidence>
<dbReference type="Proteomes" id="UP001295423">
    <property type="component" value="Unassembled WGS sequence"/>
</dbReference>
<sequence length="367" mass="41413">MMEDYTNKHEDSSNSASFLPKHLRDMRKYLLIQNSGNLNELMNWTIIILGCRLFLRVDEVLSLQIESFVPQYFAVKEKKVLSLCVKITRKTGDDESEDQHFQVHDDPYYPEFSPVRPLLLFIAASKRMQGYIFPVKEQMFEANATKAYHCNDFLNTLHYLVKDVLGMDLSSGSGRHHLYAGTHILRKTALLLAYWGTKMGKINHSEMNIHHGGIPIEDLAAIYNDPRNDSMLCDGRREISTSIAADLGDAATLFALYSRLGNRDPDQMVGPYMPISMCIANASDDSHPINNKTLPELAAWFVFDIMEVDKDTVLKANIPLLCSMAHSLDHADNAVNITPTNILEELRAHLPPDLFSQVAGHLSSSNM</sequence>
<protein>
    <submittedName>
        <fullName evidence="1">Uncharacterized protein</fullName>
    </submittedName>
</protein>
<evidence type="ECO:0000313" key="1">
    <source>
        <dbReference type="EMBL" id="CAJ1947367.1"/>
    </source>
</evidence>
<reference evidence="1" key="1">
    <citation type="submission" date="2023-08" db="EMBL/GenBank/DDBJ databases">
        <authorList>
            <person name="Audoor S."/>
            <person name="Bilcke G."/>
        </authorList>
    </citation>
    <scope>NUCLEOTIDE SEQUENCE</scope>
</reference>
<keyword evidence="2" id="KW-1185">Reference proteome</keyword>
<accession>A0AAD2JGQ5</accession>
<gene>
    <name evidence="1" type="ORF">CYCCA115_LOCUS11111</name>
</gene>
<dbReference type="GO" id="GO:0006310">
    <property type="term" value="P:DNA recombination"/>
    <property type="evidence" value="ECO:0007669"/>
    <property type="project" value="InterPro"/>
</dbReference>
<organism evidence="1 2">
    <name type="scientific">Cylindrotheca closterium</name>
    <dbReference type="NCBI Taxonomy" id="2856"/>
    <lineage>
        <taxon>Eukaryota</taxon>
        <taxon>Sar</taxon>
        <taxon>Stramenopiles</taxon>
        <taxon>Ochrophyta</taxon>
        <taxon>Bacillariophyta</taxon>
        <taxon>Bacillariophyceae</taxon>
        <taxon>Bacillariophycidae</taxon>
        <taxon>Bacillariales</taxon>
        <taxon>Bacillariaceae</taxon>
        <taxon>Cylindrotheca</taxon>
    </lineage>
</organism>